<evidence type="ECO:0000313" key="6">
    <source>
        <dbReference type="EMBL" id="AFL87294.1"/>
    </source>
</evidence>
<dbReference type="SUPFAM" id="SSF56935">
    <property type="entry name" value="Porins"/>
    <property type="match status" value="1"/>
</dbReference>
<dbReference type="InterPro" id="IPR008969">
    <property type="entry name" value="CarboxyPept-like_regulatory"/>
</dbReference>
<gene>
    <name evidence="6" type="ordered locus">Terro_0973</name>
</gene>
<dbReference type="Pfam" id="PF25183">
    <property type="entry name" value="OMP_b-brl_4"/>
    <property type="match status" value="1"/>
</dbReference>
<proteinExistence type="predicted"/>
<dbReference type="RefSeq" id="WP_014784863.1">
    <property type="nucleotide sequence ID" value="NC_018014.1"/>
</dbReference>
<dbReference type="Gene3D" id="2.40.170.20">
    <property type="entry name" value="TonB-dependent receptor, beta-barrel domain"/>
    <property type="match status" value="1"/>
</dbReference>
<evidence type="ECO:0000256" key="3">
    <source>
        <dbReference type="ARBA" id="ARBA00023237"/>
    </source>
</evidence>
<evidence type="ECO:0000256" key="1">
    <source>
        <dbReference type="ARBA" id="ARBA00004442"/>
    </source>
</evidence>
<evidence type="ECO:0000313" key="7">
    <source>
        <dbReference type="Proteomes" id="UP000006056"/>
    </source>
</evidence>
<dbReference type="InterPro" id="IPR036942">
    <property type="entry name" value="Beta-barrel_TonB_sf"/>
</dbReference>
<dbReference type="PROSITE" id="PS51257">
    <property type="entry name" value="PROKAR_LIPOPROTEIN"/>
    <property type="match status" value="1"/>
</dbReference>
<keyword evidence="4" id="KW-0732">Signal</keyword>
<dbReference type="GO" id="GO:0009279">
    <property type="term" value="C:cell outer membrane"/>
    <property type="evidence" value="ECO:0007669"/>
    <property type="project" value="UniProtKB-SubCell"/>
</dbReference>
<evidence type="ECO:0000256" key="4">
    <source>
        <dbReference type="SAM" id="SignalP"/>
    </source>
</evidence>
<dbReference type="HOGENOM" id="CLU_006298_0_0_0"/>
<organism evidence="6 7">
    <name type="scientific">Terriglobus roseus (strain DSM 18391 / NRRL B-41598 / KBS 63)</name>
    <dbReference type="NCBI Taxonomy" id="926566"/>
    <lineage>
        <taxon>Bacteria</taxon>
        <taxon>Pseudomonadati</taxon>
        <taxon>Acidobacteriota</taxon>
        <taxon>Terriglobia</taxon>
        <taxon>Terriglobales</taxon>
        <taxon>Acidobacteriaceae</taxon>
        <taxon>Terriglobus</taxon>
    </lineage>
</organism>
<dbReference type="eggNOG" id="COG1629">
    <property type="taxonomic scope" value="Bacteria"/>
</dbReference>
<dbReference type="Gene3D" id="2.60.40.1120">
    <property type="entry name" value="Carboxypeptidase-like, regulatory domain"/>
    <property type="match status" value="1"/>
</dbReference>
<evidence type="ECO:0000256" key="2">
    <source>
        <dbReference type="ARBA" id="ARBA00023136"/>
    </source>
</evidence>
<dbReference type="STRING" id="926566.Terro_0973"/>
<feature type="signal peptide" evidence="4">
    <location>
        <begin position="1"/>
        <end position="22"/>
    </location>
</feature>
<evidence type="ECO:0000259" key="5">
    <source>
        <dbReference type="Pfam" id="PF25183"/>
    </source>
</evidence>
<dbReference type="InterPro" id="IPR057601">
    <property type="entry name" value="Oar-like_b-barrel"/>
</dbReference>
<dbReference type="SUPFAM" id="SSF49464">
    <property type="entry name" value="Carboxypeptidase regulatory domain-like"/>
    <property type="match status" value="1"/>
</dbReference>
<name>I3ZDH6_TERRK</name>
<sequence>MRFTRTLLTCAAVIASCAPVMAQSLNTSQIVGTVQDPTGASVPDAVVTLTQTDTGLVRTVKTSGSGTYTATDLPLGPYKLQVSAPNFQGYTVTGIELQVGSNPTYDVKLSIGSQTEEVTVQTSGGVQVETVSNGIGQVIDKTQVVELPLNGRDPTQLIALSGATTTAPAGDLNTNKNFPTITISVAGGLANGVAYVLDGANHNDVFNNLNLPLPFPDALQEFKSETSSLPAQYGNHASAAINAITRSGTNNFHGAAFWFVRNYMFNAANYFGYQTPIGTTNRIKTRDSLKRNQFGGTIGGPVMKNKMFFFGGYQSTINRSNPPTNTVRVPTQAMLNGDFAASINYTDPQTSTAASPKNCYGQTPGSTVLRSVAAGGATPAVTVVGNRINPAQFSAQALAAIKAGIPISPDTDPCGRINVPLQGNSSNQQAVGRVDYTINDKQSIFARYINARYSAPIVVSPGNVLTANAVGQYNEVQALTLGHTTIVTSNMVNSLRLTADRTIGLRSLAPFFDAQSIGSNVYTTPSLRGFMGVSVTNGFALGQGGNNPGYFNTVKYQVTDDISYVHGRHSFAFGGQYLFAYMNTVNNRPTNSAFTFNGTILGATGSQVVGYADFLTGSVGAFSQGAADYENDRWHYVAFYAQDSWKVKPSFTVNYGLRWEPYIPFYNVNSHAQNFDIARFNAGQKSSVYTNAPAGLIFPGDAGYPGRSYNKGKIFSGFQPRVGFVWDPSEDGTMSIRGGYGIFFDSPQMFFDTRYSNSPPWGQTITLGSTNFANPYAEYNSTNHTGTNPFPGLLNLNSGTTFVQNGVYVNTPLNLKQMYLQQYNLSVQKQYKTFLFAATYIGNQTRHLTTSYEANPGVYIPGNGNASRTGCGPIPTASQPTSGACSTTGNTNIRRQLFLANPTQGAFYGTIGQLDDGGIANYNGMLLSVNRRAKMMNVVANYTYSHCLSDAYTTELTGPSYVIPGNRQASYSNCDQERRNVANLSLILNPQHYKERYTNAFLGGWGLSTIFTARSGGYFSVTTGVDNALTGIGNQIAIQTGSPYGAVTKLQSTTAVNYLDLSTANFSAPASGVYALNRPNTIHGLPSYQLDMALTREFRVYESTKMQFRWEVFNVPNETVFGNPSSALNSSTRGQITTAGDPRIMQFALKYLY</sequence>
<feature type="domain" description="TonB-dependent transporter Oar-like beta-barrel" evidence="5">
    <location>
        <begin position="244"/>
        <end position="1146"/>
    </location>
</feature>
<comment type="subcellular location">
    <subcellularLocation>
        <location evidence="1">Cell outer membrane</location>
    </subcellularLocation>
</comment>
<feature type="chain" id="PRO_5003683724" description="TonB-dependent transporter Oar-like beta-barrel domain-containing protein" evidence="4">
    <location>
        <begin position="23"/>
        <end position="1153"/>
    </location>
</feature>
<accession>I3ZDH6</accession>
<dbReference type="EMBL" id="CP003379">
    <property type="protein sequence ID" value="AFL87294.1"/>
    <property type="molecule type" value="Genomic_DNA"/>
</dbReference>
<protein>
    <recommendedName>
        <fullName evidence="5">TonB-dependent transporter Oar-like beta-barrel domain-containing protein</fullName>
    </recommendedName>
</protein>
<dbReference type="PATRIC" id="fig|926566.3.peg.952"/>
<dbReference type="Pfam" id="PF13620">
    <property type="entry name" value="CarboxypepD_reg"/>
    <property type="match status" value="1"/>
</dbReference>
<dbReference type="OrthoDB" id="97893at2"/>
<dbReference type="KEGG" id="trs:Terro_0973"/>
<keyword evidence="3" id="KW-0998">Cell outer membrane</keyword>
<dbReference type="AlphaFoldDB" id="I3ZDH6"/>
<dbReference type="Proteomes" id="UP000006056">
    <property type="component" value="Chromosome"/>
</dbReference>
<reference evidence="6 7" key="1">
    <citation type="submission" date="2012-06" db="EMBL/GenBank/DDBJ databases">
        <title>Complete genome of Terriglobus roseus DSM 18391.</title>
        <authorList>
            <consortium name="US DOE Joint Genome Institute (JGI-PGF)"/>
            <person name="Lucas S."/>
            <person name="Copeland A."/>
            <person name="Lapidus A."/>
            <person name="Glavina del Rio T."/>
            <person name="Dalin E."/>
            <person name="Tice H."/>
            <person name="Bruce D."/>
            <person name="Goodwin L."/>
            <person name="Pitluck S."/>
            <person name="Peters L."/>
            <person name="Mikhailova N."/>
            <person name="Munk A.C.C."/>
            <person name="Kyrpides N."/>
            <person name="Mavromatis K."/>
            <person name="Ivanova N."/>
            <person name="Brettin T."/>
            <person name="Detter J.C."/>
            <person name="Han C."/>
            <person name="Larimer F."/>
            <person name="Land M."/>
            <person name="Hauser L."/>
            <person name="Markowitz V."/>
            <person name="Cheng J.-F."/>
            <person name="Hugenholtz P."/>
            <person name="Woyke T."/>
            <person name="Wu D."/>
            <person name="Brambilla E."/>
            <person name="Klenk H.-P."/>
            <person name="Eisen J.A."/>
        </authorList>
    </citation>
    <scope>NUCLEOTIDE SEQUENCE [LARGE SCALE GENOMIC DNA]</scope>
    <source>
        <strain evidence="7">DSM 18391 / NRRL B-41598 / KBS 63</strain>
    </source>
</reference>
<keyword evidence="7" id="KW-1185">Reference proteome</keyword>
<keyword evidence="2" id="KW-0472">Membrane</keyword>